<dbReference type="EMBL" id="FAOZ01000047">
    <property type="protein sequence ID" value="CUU60764.1"/>
    <property type="molecule type" value="Genomic_DNA"/>
</dbReference>
<reference evidence="2" key="1">
    <citation type="submission" date="2015-11" db="EMBL/GenBank/DDBJ databases">
        <authorList>
            <person name="Varghese N."/>
        </authorList>
    </citation>
    <scope>NUCLEOTIDE SEQUENCE [LARGE SCALE GENOMIC DNA]</scope>
    <source>
        <strain evidence="2">DSM 45899</strain>
    </source>
</reference>
<protein>
    <recommendedName>
        <fullName evidence="3">DUF4913 domain-containing protein</fullName>
    </recommendedName>
</protein>
<dbReference type="Proteomes" id="UP000198802">
    <property type="component" value="Unassembled WGS sequence"/>
</dbReference>
<evidence type="ECO:0000313" key="2">
    <source>
        <dbReference type="Proteomes" id="UP000198802"/>
    </source>
</evidence>
<evidence type="ECO:0008006" key="3">
    <source>
        <dbReference type="Google" id="ProtNLM"/>
    </source>
</evidence>
<sequence length="171" mass="19691">MTRPVPPSARGELDELLGVVSELVDRVLAIEQRDQRPEQDTADARPPFCWEELEAEELRETWHELGAWVRWLCERFRIDDIPPCWYLHGDLVEELTGLWLAWLGAYHAGARSEDPVRWLDWLARARARFARRSPRCQINAHKEHGSPLVHGEGDFTAFVDLQAATTIATEV</sequence>
<name>A0A0S4R0N9_9ACTN</name>
<dbReference type="AlphaFoldDB" id="A0A0S4R0N9"/>
<evidence type="ECO:0000313" key="1">
    <source>
        <dbReference type="EMBL" id="CUU60764.1"/>
    </source>
</evidence>
<keyword evidence="2" id="KW-1185">Reference proteome</keyword>
<organism evidence="1 2">
    <name type="scientific">Parafrankia irregularis</name>
    <dbReference type="NCBI Taxonomy" id="795642"/>
    <lineage>
        <taxon>Bacteria</taxon>
        <taxon>Bacillati</taxon>
        <taxon>Actinomycetota</taxon>
        <taxon>Actinomycetes</taxon>
        <taxon>Frankiales</taxon>
        <taxon>Frankiaceae</taxon>
        <taxon>Parafrankia</taxon>
    </lineage>
</organism>
<accession>A0A0S4R0N9</accession>
<dbReference type="RefSeq" id="WP_091286182.1">
    <property type="nucleotide sequence ID" value="NZ_FAOZ01000047.1"/>
</dbReference>
<proteinExistence type="predicted"/>
<gene>
    <name evidence="1" type="ORF">Ga0074812_14710</name>
</gene>